<dbReference type="Proteomes" id="UP000053660">
    <property type="component" value="Unassembled WGS sequence"/>
</dbReference>
<evidence type="ECO:0000256" key="7">
    <source>
        <dbReference type="RuleBase" id="RU000477"/>
    </source>
</evidence>
<dbReference type="PANTHER" id="PTHR45665">
    <property type="entry name" value="AQUAPORIN-8"/>
    <property type="match status" value="1"/>
</dbReference>
<dbReference type="SUPFAM" id="SSF81338">
    <property type="entry name" value="Aquaporin-like"/>
    <property type="match status" value="1"/>
</dbReference>
<comment type="similarity">
    <text evidence="7">Belongs to the MIP/aquaporin (TC 1.A.8) family.</text>
</comment>
<dbReference type="AlphaFoldDB" id="A0A0B1SSD4"/>
<evidence type="ECO:0000256" key="4">
    <source>
        <dbReference type="ARBA" id="ARBA00022737"/>
    </source>
</evidence>
<gene>
    <name evidence="9" type="ORF">OESDEN_14159</name>
</gene>
<accession>A0A0B1SSD4</accession>
<dbReference type="Gene3D" id="1.20.1080.10">
    <property type="entry name" value="Glycerol uptake facilitator protein"/>
    <property type="match status" value="1"/>
</dbReference>
<dbReference type="OrthoDB" id="3222at2759"/>
<name>A0A0B1SSD4_OESDE</name>
<evidence type="ECO:0000256" key="2">
    <source>
        <dbReference type="ARBA" id="ARBA00022448"/>
    </source>
</evidence>
<dbReference type="GO" id="GO:0019755">
    <property type="term" value="P:one-carbon compound transport"/>
    <property type="evidence" value="ECO:0007669"/>
    <property type="project" value="UniProtKB-ARBA"/>
</dbReference>
<evidence type="ECO:0000256" key="5">
    <source>
        <dbReference type="ARBA" id="ARBA00022989"/>
    </source>
</evidence>
<dbReference type="PANTHER" id="PTHR45665:SF9">
    <property type="entry name" value="AQUAPORIN-8"/>
    <property type="match status" value="1"/>
</dbReference>
<dbReference type="InterPro" id="IPR034294">
    <property type="entry name" value="Aquaporin_transptr"/>
</dbReference>
<keyword evidence="4" id="KW-0677">Repeat</keyword>
<feature type="transmembrane region" description="Helical" evidence="8">
    <location>
        <begin position="75"/>
        <end position="94"/>
    </location>
</feature>
<evidence type="ECO:0000256" key="8">
    <source>
        <dbReference type="SAM" id="Phobius"/>
    </source>
</evidence>
<protein>
    <submittedName>
        <fullName evidence="9">Aquaporin AqpM domain protein</fullName>
    </submittedName>
</protein>
<keyword evidence="6 8" id="KW-0472">Membrane</keyword>
<sequence>MSLFLPTTFKQFLKNVPEDGLEAILDYNQYVAIQAGATLCGVGIKWHQGFLAEIFTTYFLVQTVLVAAVDQGSMLAPLAIGFIVITDIIAAGSISGASMNPARSLGPNIVGSVFMSGKLADRFWSQHWIYYLGPAVGAVAAAGVYRYGAPRNMLFAIASLSAEWNYGKRDRLGMNR</sequence>
<reference evidence="9 10" key="1">
    <citation type="submission" date="2014-03" db="EMBL/GenBank/DDBJ databases">
        <title>Draft genome of the hookworm Oesophagostomum dentatum.</title>
        <authorList>
            <person name="Mitreva M."/>
        </authorList>
    </citation>
    <scope>NUCLEOTIDE SEQUENCE [LARGE SCALE GENOMIC DNA]</scope>
    <source>
        <strain evidence="9 10">OD-Hann</strain>
    </source>
</reference>
<dbReference type="GO" id="GO:0012505">
    <property type="term" value="C:endomembrane system"/>
    <property type="evidence" value="ECO:0007669"/>
    <property type="project" value="UniProtKB-SubCell"/>
</dbReference>
<evidence type="ECO:0000256" key="6">
    <source>
        <dbReference type="ARBA" id="ARBA00023136"/>
    </source>
</evidence>
<proteinExistence type="inferred from homology"/>
<dbReference type="InterPro" id="IPR023271">
    <property type="entry name" value="Aquaporin-like"/>
</dbReference>
<dbReference type="InterPro" id="IPR000425">
    <property type="entry name" value="MIP"/>
</dbReference>
<evidence type="ECO:0000313" key="9">
    <source>
        <dbReference type="EMBL" id="KHJ86100.1"/>
    </source>
</evidence>
<comment type="subcellular location">
    <subcellularLocation>
        <location evidence="1">Endomembrane system</location>
        <topology evidence="1">Multi-pass membrane protein</topology>
    </subcellularLocation>
</comment>
<dbReference type="EMBL" id="KN561539">
    <property type="protein sequence ID" value="KHJ86100.1"/>
    <property type="molecule type" value="Genomic_DNA"/>
</dbReference>
<keyword evidence="3 7" id="KW-0812">Transmembrane</keyword>
<keyword evidence="10" id="KW-1185">Reference proteome</keyword>
<feature type="transmembrane region" description="Helical" evidence="8">
    <location>
        <begin position="50"/>
        <end position="69"/>
    </location>
</feature>
<keyword evidence="5 8" id="KW-1133">Transmembrane helix</keyword>
<dbReference type="PRINTS" id="PR00783">
    <property type="entry name" value="MINTRINSICP"/>
</dbReference>
<evidence type="ECO:0000256" key="3">
    <source>
        <dbReference type="ARBA" id="ARBA00022692"/>
    </source>
</evidence>
<evidence type="ECO:0000256" key="1">
    <source>
        <dbReference type="ARBA" id="ARBA00004127"/>
    </source>
</evidence>
<keyword evidence="2 7" id="KW-0813">Transport</keyword>
<dbReference type="GO" id="GO:0005737">
    <property type="term" value="C:cytoplasm"/>
    <property type="evidence" value="ECO:0007669"/>
    <property type="project" value="UniProtKB-ARBA"/>
</dbReference>
<organism evidence="9 10">
    <name type="scientific">Oesophagostomum dentatum</name>
    <name type="common">Nodular worm</name>
    <dbReference type="NCBI Taxonomy" id="61180"/>
    <lineage>
        <taxon>Eukaryota</taxon>
        <taxon>Metazoa</taxon>
        <taxon>Ecdysozoa</taxon>
        <taxon>Nematoda</taxon>
        <taxon>Chromadorea</taxon>
        <taxon>Rhabditida</taxon>
        <taxon>Rhabditina</taxon>
        <taxon>Rhabditomorpha</taxon>
        <taxon>Strongyloidea</taxon>
        <taxon>Strongylidae</taxon>
        <taxon>Oesophagostomum</taxon>
    </lineage>
</organism>
<dbReference type="GO" id="GO:0005886">
    <property type="term" value="C:plasma membrane"/>
    <property type="evidence" value="ECO:0007669"/>
    <property type="project" value="TreeGrafter"/>
</dbReference>
<dbReference type="Pfam" id="PF00230">
    <property type="entry name" value="MIP"/>
    <property type="match status" value="1"/>
</dbReference>
<dbReference type="GO" id="GO:0015250">
    <property type="term" value="F:water channel activity"/>
    <property type="evidence" value="ECO:0007669"/>
    <property type="project" value="TreeGrafter"/>
</dbReference>
<evidence type="ECO:0000313" key="10">
    <source>
        <dbReference type="Proteomes" id="UP000053660"/>
    </source>
</evidence>
<feature type="transmembrane region" description="Helical" evidence="8">
    <location>
        <begin position="128"/>
        <end position="147"/>
    </location>
</feature>